<dbReference type="Proteomes" id="UP000827976">
    <property type="component" value="Chromosome 9"/>
</dbReference>
<dbReference type="EC" id="1.1.1.367" evidence="1"/>
<evidence type="ECO:0000313" key="2">
    <source>
        <dbReference type="Proteomes" id="UP000827976"/>
    </source>
</evidence>
<accession>A0ACB7VEF9</accession>
<evidence type="ECO:0000313" key="1">
    <source>
        <dbReference type="EMBL" id="KAH7672062.1"/>
    </source>
</evidence>
<keyword evidence="1" id="KW-0560">Oxidoreductase</keyword>
<name>A0ACB7VEF9_DIOAL</name>
<organism evidence="1 2">
    <name type="scientific">Dioscorea alata</name>
    <name type="common">Purple yam</name>
    <dbReference type="NCBI Taxonomy" id="55571"/>
    <lineage>
        <taxon>Eukaryota</taxon>
        <taxon>Viridiplantae</taxon>
        <taxon>Streptophyta</taxon>
        <taxon>Embryophyta</taxon>
        <taxon>Tracheophyta</taxon>
        <taxon>Spermatophyta</taxon>
        <taxon>Magnoliopsida</taxon>
        <taxon>Liliopsida</taxon>
        <taxon>Dioscoreales</taxon>
        <taxon>Dioscoreaceae</taxon>
        <taxon>Dioscorea</taxon>
    </lineage>
</organism>
<dbReference type="EMBL" id="CM037019">
    <property type="protein sequence ID" value="KAH7672062.1"/>
    <property type="molecule type" value="Genomic_DNA"/>
</dbReference>
<sequence length="242" mass="26591">MANPRRTTLQLHNGDGLNPSSILPLSSSSSCSPHQPAFISSLLTFFRRPHAFPILLFIFVLLTWLALRFQHHPQLLLSPSSPSLALTRQLGIADIATNSIRFSALDFPSKIARDRRGWLLDPVSAARAAGIQGGAQSCASVHVGEIRPGGVRGNHRHHTCNETFIIWGAVTKFRLENTHNENKAYAEVTVGEDEVAITASPSGTAHALINIDRERTTFFLGCQDNVIDYNASSTDFNIWKNI</sequence>
<proteinExistence type="predicted"/>
<gene>
    <name evidence="1" type="ORF">IHE45_09G028600</name>
</gene>
<protein>
    <submittedName>
        <fullName evidence="1">UDP-2-acetamido-2,6-beta-L-arabino-hexul-4-ose reductase protein</fullName>
        <ecNumber evidence="1">1.1.1.367</ecNumber>
    </submittedName>
</protein>
<reference evidence="2" key="1">
    <citation type="journal article" date="2022" name="Nat. Commun.">
        <title>Chromosome evolution and the genetic basis of agronomically important traits in greater yam.</title>
        <authorList>
            <person name="Bredeson J.V."/>
            <person name="Lyons J.B."/>
            <person name="Oniyinde I.O."/>
            <person name="Okereke N.R."/>
            <person name="Kolade O."/>
            <person name="Nnabue I."/>
            <person name="Nwadili C.O."/>
            <person name="Hribova E."/>
            <person name="Parker M."/>
            <person name="Nwogha J."/>
            <person name="Shu S."/>
            <person name="Carlson J."/>
            <person name="Kariba R."/>
            <person name="Muthemba S."/>
            <person name="Knop K."/>
            <person name="Barton G.J."/>
            <person name="Sherwood A.V."/>
            <person name="Lopez-Montes A."/>
            <person name="Asiedu R."/>
            <person name="Jamnadass R."/>
            <person name="Muchugi A."/>
            <person name="Goodstein D."/>
            <person name="Egesi C.N."/>
            <person name="Featherston J."/>
            <person name="Asfaw A."/>
            <person name="Simpson G.G."/>
            <person name="Dolezel J."/>
            <person name="Hendre P.S."/>
            <person name="Van Deynze A."/>
            <person name="Kumar P.L."/>
            <person name="Obidiegwu J.E."/>
            <person name="Bhattacharjee R."/>
            <person name="Rokhsar D.S."/>
        </authorList>
    </citation>
    <scope>NUCLEOTIDE SEQUENCE [LARGE SCALE GENOMIC DNA]</scope>
    <source>
        <strain evidence="2">cv. TDa95/00328</strain>
    </source>
</reference>
<comment type="caution">
    <text evidence="1">The sequence shown here is derived from an EMBL/GenBank/DDBJ whole genome shotgun (WGS) entry which is preliminary data.</text>
</comment>
<keyword evidence="2" id="KW-1185">Reference proteome</keyword>